<organism evidence="1 2">
    <name type="scientific">Mytilus galloprovincialis</name>
    <name type="common">Mediterranean mussel</name>
    <dbReference type="NCBI Taxonomy" id="29158"/>
    <lineage>
        <taxon>Eukaryota</taxon>
        <taxon>Metazoa</taxon>
        <taxon>Spiralia</taxon>
        <taxon>Lophotrochozoa</taxon>
        <taxon>Mollusca</taxon>
        <taxon>Bivalvia</taxon>
        <taxon>Autobranchia</taxon>
        <taxon>Pteriomorphia</taxon>
        <taxon>Mytilida</taxon>
        <taxon>Mytiloidea</taxon>
        <taxon>Mytilidae</taxon>
        <taxon>Mytilinae</taxon>
        <taxon>Mytilus</taxon>
    </lineage>
</organism>
<dbReference type="AlphaFoldDB" id="A0A8B6H3S2"/>
<protein>
    <submittedName>
        <fullName evidence="1">Uncharacterized protein</fullName>
    </submittedName>
</protein>
<reference evidence="1" key="1">
    <citation type="submission" date="2018-11" db="EMBL/GenBank/DDBJ databases">
        <authorList>
            <person name="Alioto T."/>
            <person name="Alioto T."/>
        </authorList>
    </citation>
    <scope>NUCLEOTIDE SEQUENCE</scope>
</reference>
<comment type="caution">
    <text evidence="1">The sequence shown here is derived from an EMBL/GenBank/DDBJ whole genome shotgun (WGS) entry which is preliminary data.</text>
</comment>
<keyword evidence="2" id="KW-1185">Reference proteome</keyword>
<evidence type="ECO:0000313" key="1">
    <source>
        <dbReference type="EMBL" id="VDI73383.1"/>
    </source>
</evidence>
<dbReference type="SUPFAM" id="SSF48208">
    <property type="entry name" value="Six-hairpin glycosidases"/>
    <property type="match status" value="1"/>
</dbReference>
<name>A0A8B6H3S2_MYTGA</name>
<dbReference type="GO" id="GO:0005975">
    <property type="term" value="P:carbohydrate metabolic process"/>
    <property type="evidence" value="ECO:0007669"/>
    <property type="project" value="InterPro"/>
</dbReference>
<accession>A0A8B6H3S2</accession>
<evidence type="ECO:0000313" key="2">
    <source>
        <dbReference type="Proteomes" id="UP000596742"/>
    </source>
</evidence>
<dbReference type="OrthoDB" id="1879688at2759"/>
<sequence length="341" mass="38730">MSLEKFLHASDQAASYLASQVGPDGVLLDQNVSGDLCSQYKLVTLLLISGHSVEGQRLMERIKRDFLQTDGDFVSFPEKSGRERKSSSFPMSHFWIYMNNWIAMGAHRSGRFDISVPAYNFSKSFYNTELKAVCVTEKFTEITEESTMDCLSTSHFGLLSLYMGDINTAKDCGETLLYFIKAQPNIEKELLLRMSAKTGSLLTANPDNMEPFYKIKKDSPNQLYFFLGYHSIFMTKLYQATQDTRFLDSAVQILDFALTCHESIFSFSFSHKVAYAAALVATETKDDKYKQMAIRICEFLLSIQTDNGLFGKDFEPVDKYDQSAEIAIWLRETASELSRKT</sequence>
<gene>
    <name evidence="1" type="ORF">MGAL_10B059199</name>
</gene>
<dbReference type="InterPro" id="IPR008928">
    <property type="entry name" value="6-hairpin_glycosidase_sf"/>
</dbReference>
<dbReference type="EMBL" id="UYJE01009422">
    <property type="protein sequence ID" value="VDI73383.1"/>
    <property type="molecule type" value="Genomic_DNA"/>
</dbReference>
<proteinExistence type="predicted"/>
<dbReference type="Proteomes" id="UP000596742">
    <property type="component" value="Unassembled WGS sequence"/>
</dbReference>